<accession>A0A1N7PNQ7</accession>
<dbReference type="Pfam" id="PF14092">
    <property type="entry name" value="DUF4270"/>
    <property type="match status" value="1"/>
</dbReference>
<sequence>MTHTLKRTFAMLFLAVFGSAILYNCEPDPDSLGEQLFDKDAAVGVETPYDVIAYNISNNDSIRSDASRLIAGLNASGTSVGVGVLGSFTEGQFGMQKASYVTQLRMPVDNFDFSGPNAKVDSVVLVVRPPANTMDDTYYIADSIKAPGAYDRSDFPVGNETVAVSIDKKTYPVRKYGKISKAMTINVHEVTSFIDTNNDAFTRSNAPVVTGDLLGSAVFDGNVSTVTVTKKSDNTNLFTGNLGFRMKLDNNFFQTRIIDKKGKPELQDASNFIRYFRGIQLSVSETDKYLFQFSPNDLEIIMYYKYDKTENGTTTHPQTTLKFNLGSSNAHIGKYEYNRPGSFTAILNSANKVTGDQKLYVQGMGGPSVGVKISKETLSNLRRELYDAKKAIVGAKIRVYVDPLTFENKHSVEGDRKFTLVPPMKIVDGVKQYPFTSDVASGLPMYYYGKKTSDKPEYYDLTVTKTLKDITEAKEFSAEDLILNLNLGAFVKNAQGTPAGAQYTTRATEMNRAVLVGNDNSDLKIKLLVTYGTKK</sequence>
<dbReference type="InterPro" id="IPR025366">
    <property type="entry name" value="DUF4270"/>
</dbReference>
<name>A0A1N7PNQ7_9FLAO</name>
<gene>
    <name evidence="2" type="ORF">SAMN05421786_10618</name>
</gene>
<dbReference type="EMBL" id="FTOL01000006">
    <property type="protein sequence ID" value="SIT12293.1"/>
    <property type="molecule type" value="Genomic_DNA"/>
</dbReference>
<keyword evidence="3" id="KW-1185">Reference proteome</keyword>
<evidence type="ECO:0008006" key="4">
    <source>
        <dbReference type="Google" id="ProtNLM"/>
    </source>
</evidence>
<keyword evidence="1" id="KW-0732">Signal</keyword>
<feature type="chain" id="PRO_5011980926" description="DUF4270 domain-containing protein" evidence="1">
    <location>
        <begin position="23"/>
        <end position="535"/>
    </location>
</feature>
<organism evidence="2 3">
    <name type="scientific">Chryseobacterium ureilyticum</name>
    <dbReference type="NCBI Taxonomy" id="373668"/>
    <lineage>
        <taxon>Bacteria</taxon>
        <taxon>Pseudomonadati</taxon>
        <taxon>Bacteroidota</taxon>
        <taxon>Flavobacteriia</taxon>
        <taxon>Flavobacteriales</taxon>
        <taxon>Weeksellaceae</taxon>
        <taxon>Chryseobacterium group</taxon>
        <taxon>Chryseobacterium</taxon>
    </lineage>
</organism>
<proteinExistence type="predicted"/>
<evidence type="ECO:0000256" key="1">
    <source>
        <dbReference type="SAM" id="SignalP"/>
    </source>
</evidence>
<evidence type="ECO:0000313" key="2">
    <source>
        <dbReference type="EMBL" id="SIT12293.1"/>
    </source>
</evidence>
<dbReference type="RefSeq" id="WP_084184544.1">
    <property type="nucleotide sequence ID" value="NZ_FTOL01000006.1"/>
</dbReference>
<dbReference type="Proteomes" id="UP000186744">
    <property type="component" value="Unassembled WGS sequence"/>
</dbReference>
<protein>
    <recommendedName>
        <fullName evidence="4">DUF4270 domain-containing protein</fullName>
    </recommendedName>
</protein>
<dbReference type="STRING" id="373668.SAMN05421786_10618"/>
<reference evidence="3" key="1">
    <citation type="submission" date="2017-01" db="EMBL/GenBank/DDBJ databases">
        <authorList>
            <person name="Varghese N."/>
            <person name="Submissions S."/>
        </authorList>
    </citation>
    <scope>NUCLEOTIDE SEQUENCE [LARGE SCALE GENOMIC DNA]</scope>
    <source>
        <strain evidence="3">DSM 18017</strain>
    </source>
</reference>
<dbReference type="AlphaFoldDB" id="A0A1N7PNQ7"/>
<evidence type="ECO:0000313" key="3">
    <source>
        <dbReference type="Proteomes" id="UP000186744"/>
    </source>
</evidence>
<dbReference type="OrthoDB" id="1466062at2"/>
<feature type="signal peptide" evidence="1">
    <location>
        <begin position="1"/>
        <end position="22"/>
    </location>
</feature>